<evidence type="ECO:0000256" key="5">
    <source>
        <dbReference type="ARBA" id="ARBA00022840"/>
    </source>
</evidence>
<protein>
    <submittedName>
        <fullName evidence="8">Phosphofructokinase</fullName>
    </submittedName>
</protein>
<dbReference type="CDD" id="cd01164">
    <property type="entry name" value="FruK_PfkB_like"/>
    <property type="match status" value="1"/>
</dbReference>
<organism evidence="8 9">
    <name type="scientific">Mycolicibacterium holsaticum</name>
    <dbReference type="NCBI Taxonomy" id="152142"/>
    <lineage>
        <taxon>Bacteria</taxon>
        <taxon>Bacillati</taxon>
        <taxon>Actinomycetota</taxon>
        <taxon>Actinomycetes</taxon>
        <taxon>Mycobacteriales</taxon>
        <taxon>Mycobacteriaceae</taxon>
        <taxon>Mycolicibacterium</taxon>
    </lineage>
</organism>
<dbReference type="InterPro" id="IPR002173">
    <property type="entry name" value="Carboh/pur_kinase_PfkB_CS"/>
</dbReference>
<name>A0A1E3RDP8_9MYCO</name>
<accession>A0A1E3RDP8</accession>
<sequence>MTPARIVTLTMNPALDITTTVEQIHPTSKIRCGDARYDPGGGGINVARVAHVLGASVSAVFPVGGATGGRIARLVEDAGVPYRNTEISEPTRENFTVNERRSGEQYRFVLPGPHVTLREQSRCLDELRLAAAKAEYVVASGSLPPDVAPDFYQRVADLCRELGALLILDASGAALTSITSGVFLLKPSLRELRECVGHELHDEAEQLAAAHELIDRGVTQAVVVSLGSQGAFLATAEHSQHFPAIPVRSVVSSVGAGDAMVAAITVGLSWCWPLSEAVRFGVAAGTAMLMTPGTEVPARADVDRFLGMAAQPTDFESVCD</sequence>
<dbReference type="SUPFAM" id="SSF53613">
    <property type="entry name" value="Ribokinase-like"/>
    <property type="match status" value="1"/>
</dbReference>
<dbReference type="PANTHER" id="PTHR46566:SF2">
    <property type="entry name" value="ATP-DEPENDENT 6-PHOSPHOFRUCTOKINASE ISOZYME 2"/>
    <property type="match status" value="1"/>
</dbReference>
<dbReference type="FunFam" id="3.40.1190.20:FF:000001">
    <property type="entry name" value="Phosphofructokinase"/>
    <property type="match status" value="1"/>
</dbReference>
<keyword evidence="5" id="KW-0067">ATP-binding</keyword>
<dbReference type="Proteomes" id="UP000094243">
    <property type="component" value="Unassembled WGS sequence"/>
</dbReference>
<evidence type="ECO:0000256" key="3">
    <source>
        <dbReference type="ARBA" id="ARBA00022741"/>
    </source>
</evidence>
<dbReference type="GO" id="GO:0005524">
    <property type="term" value="F:ATP binding"/>
    <property type="evidence" value="ECO:0007669"/>
    <property type="project" value="UniProtKB-KW"/>
</dbReference>
<dbReference type="PROSITE" id="PS00584">
    <property type="entry name" value="PFKB_KINASES_2"/>
    <property type="match status" value="1"/>
</dbReference>
<proteinExistence type="inferred from homology"/>
<evidence type="ECO:0000313" key="8">
    <source>
        <dbReference type="EMBL" id="ODQ87592.1"/>
    </source>
</evidence>
<comment type="caution">
    <text evidence="8">The sequence shown here is derived from an EMBL/GenBank/DDBJ whole genome shotgun (WGS) entry which is preliminary data.</text>
</comment>
<keyword evidence="9" id="KW-1185">Reference proteome</keyword>
<evidence type="ECO:0000256" key="6">
    <source>
        <dbReference type="PIRNR" id="PIRNR000535"/>
    </source>
</evidence>
<comment type="similarity">
    <text evidence="1">Belongs to the carbohydrate kinase PfkB family.</text>
</comment>
<dbReference type="RefSeq" id="WP_069406666.1">
    <property type="nucleotide sequence ID" value="NZ_MIGZ01000123.1"/>
</dbReference>
<evidence type="ECO:0000313" key="9">
    <source>
        <dbReference type="Proteomes" id="UP000094243"/>
    </source>
</evidence>
<dbReference type="EMBL" id="MIGZ01000123">
    <property type="protein sequence ID" value="ODQ87592.1"/>
    <property type="molecule type" value="Genomic_DNA"/>
</dbReference>
<dbReference type="InterPro" id="IPR017583">
    <property type="entry name" value="Tagatose/fructose_Pkinase"/>
</dbReference>
<dbReference type="NCBIfam" id="TIGR03168">
    <property type="entry name" value="1-PFK"/>
    <property type="match status" value="1"/>
</dbReference>
<dbReference type="PIRSF" id="PIRSF000535">
    <property type="entry name" value="1PFK/6PFK/LacC"/>
    <property type="match status" value="1"/>
</dbReference>
<evidence type="ECO:0000259" key="7">
    <source>
        <dbReference type="Pfam" id="PF00294"/>
    </source>
</evidence>
<gene>
    <name evidence="8" type="ORF">BHQ17_18925</name>
</gene>
<dbReference type="GO" id="GO:0005829">
    <property type="term" value="C:cytosol"/>
    <property type="evidence" value="ECO:0007669"/>
    <property type="project" value="TreeGrafter"/>
</dbReference>
<keyword evidence="2 6" id="KW-0808">Transferase</keyword>
<dbReference type="PANTHER" id="PTHR46566">
    <property type="entry name" value="1-PHOSPHOFRUCTOKINASE-RELATED"/>
    <property type="match status" value="1"/>
</dbReference>
<dbReference type="GO" id="GO:0003872">
    <property type="term" value="F:6-phosphofructokinase activity"/>
    <property type="evidence" value="ECO:0007669"/>
    <property type="project" value="TreeGrafter"/>
</dbReference>
<dbReference type="Pfam" id="PF00294">
    <property type="entry name" value="PfkB"/>
    <property type="match status" value="1"/>
</dbReference>
<keyword evidence="4 8" id="KW-0418">Kinase</keyword>
<dbReference type="Gene3D" id="3.40.1190.20">
    <property type="match status" value="1"/>
</dbReference>
<feature type="domain" description="Carbohydrate kinase PfkB" evidence="7">
    <location>
        <begin position="16"/>
        <end position="297"/>
    </location>
</feature>
<keyword evidence="3" id="KW-0547">Nucleotide-binding</keyword>
<dbReference type="InterPro" id="IPR029056">
    <property type="entry name" value="Ribokinase-like"/>
</dbReference>
<evidence type="ECO:0000256" key="4">
    <source>
        <dbReference type="ARBA" id="ARBA00022777"/>
    </source>
</evidence>
<evidence type="ECO:0000256" key="1">
    <source>
        <dbReference type="ARBA" id="ARBA00010688"/>
    </source>
</evidence>
<dbReference type="AlphaFoldDB" id="A0A1E3RDP8"/>
<dbReference type="OrthoDB" id="9801219at2"/>
<evidence type="ECO:0000256" key="2">
    <source>
        <dbReference type="ARBA" id="ARBA00022679"/>
    </source>
</evidence>
<dbReference type="InterPro" id="IPR011611">
    <property type="entry name" value="PfkB_dom"/>
</dbReference>
<reference evidence="9" key="1">
    <citation type="submission" date="2016-09" db="EMBL/GenBank/DDBJ databases">
        <authorList>
            <person name="Greninger A.L."/>
            <person name="Jerome K.R."/>
            <person name="Mcnair B."/>
            <person name="Wallis C."/>
            <person name="Fang F."/>
        </authorList>
    </citation>
    <scope>NUCLEOTIDE SEQUENCE [LARGE SCALE GENOMIC DNA]</scope>
    <source>
        <strain evidence="9">M7</strain>
    </source>
</reference>